<evidence type="ECO:0000259" key="5">
    <source>
        <dbReference type="Pfam" id="PF00210"/>
    </source>
</evidence>
<keyword evidence="7" id="KW-1185">Reference proteome</keyword>
<sequence length="96" mass="10698">MAERIVQLGGEPDFNPDTLTGRSHAEYDESLDLIEMIKEDLVAERVAITSYTEIAQWLGAGDPTTRRVFEDLLAQEEEHADDLRALLERLPGGAKS</sequence>
<dbReference type="Gene3D" id="1.20.1260.10">
    <property type="match status" value="1"/>
</dbReference>
<dbReference type="CDD" id="cd00657">
    <property type="entry name" value="Ferritin_like"/>
    <property type="match status" value="1"/>
</dbReference>
<dbReference type="PANTHER" id="PTHR30295">
    <property type="entry name" value="BACTERIOFERRITIN"/>
    <property type="match status" value="1"/>
</dbReference>
<gene>
    <name evidence="6" type="ORF">GCM10011583_48560</name>
</gene>
<name>A0ABQ2EFJ9_9ACTN</name>
<evidence type="ECO:0000256" key="2">
    <source>
        <dbReference type="ARBA" id="ARBA00022434"/>
    </source>
</evidence>
<dbReference type="Pfam" id="PF00210">
    <property type="entry name" value="Ferritin"/>
    <property type="match status" value="1"/>
</dbReference>
<evidence type="ECO:0000256" key="1">
    <source>
        <dbReference type="ARBA" id="ARBA00001970"/>
    </source>
</evidence>
<dbReference type="InterPro" id="IPR009078">
    <property type="entry name" value="Ferritin-like_SF"/>
</dbReference>
<organism evidence="6 7">
    <name type="scientific">Streptomyces camponoticapitis</name>
    <dbReference type="NCBI Taxonomy" id="1616125"/>
    <lineage>
        <taxon>Bacteria</taxon>
        <taxon>Bacillati</taxon>
        <taxon>Actinomycetota</taxon>
        <taxon>Actinomycetes</taxon>
        <taxon>Kitasatosporales</taxon>
        <taxon>Streptomycetaceae</taxon>
        <taxon>Streptomyces</taxon>
    </lineage>
</organism>
<keyword evidence="2" id="KW-0409">Iron storage</keyword>
<evidence type="ECO:0000256" key="3">
    <source>
        <dbReference type="ARBA" id="ARBA00023004"/>
    </source>
</evidence>
<protein>
    <recommendedName>
        <fullName evidence="5">Ferritin/DPS domain-containing protein</fullName>
    </recommendedName>
</protein>
<evidence type="ECO:0000256" key="4">
    <source>
        <dbReference type="SAM" id="MobiDB-lite"/>
    </source>
</evidence>
<dbReference type="SUPFAM" id="SSF47240">
    <property type="entry name" value="Ferritin-like"/>
    <property type="match status" value="1"/>
</dbReference>
<dbReference type="Proteomes" id="UP000660265">
    <property type="component" value="Unassembled WGS sequence"/>
</dbReference>
<dbReference type="PANTHER" id="PTHR30295:SF1">
    <property type="entry name" value="DNA PROTECTION DURING STARVATION PROTEIN"/>
    <property type="match status" value="1"/>
</dbReference>
<comment type="cofactor">
    <cofactor evidence="1">
        <name>heme b</name>
        <dbReference type="ChEBI" id="CHEBI:60344"/>
    </cofactor>
</comment>
<proteinExistence type="predicted"/>
<feature type="domain" description="Ferritin/DPS" evidence="5">
    <location>
        <begin position="1"/>
        <end position="91"/>
    </location>
</feature>
<dbReference type="EMBL" id="BMMV01000017">
    <property type="protein sequence ID" value="GGK10718.1"/>
    <property type="molecule type" value="Genomic_DNA"/>
</dbReference>
<accession>A0ABQ2EFJ9</accession>
<evidence type="ECO:0000313" key="6">
    <source>
        <dbReference type="EMBL" id="GGK10718.1"/>
    </source>
</evidence>
<dbReference type="InterPro" id="IPR012347">
    <property type="entry name" value="Ferritin-like"/>
</dbReference>
<keyword evidence="3" id="KW-0408">Iron</keyword>
<comment type="caution">
    <text evidence="6">The sequence shown here is derived from an EMBL/GenBank/DDBJ whole genome shotgun (WGS) entry which is preliminary data.</text>
</comment>
<feature type="region of interest" description="Disordered" evidence="4">
    <location>
        <begin position="1"/>
        <end position="22"/>
    </location>
</feature>
<evidence type="ECO:0000313" key="7">
    <source>
        <dbReference type="Proteomes" id="UP000660265"/>
    </source>
</evidence>
<reference evidence="7" key="1">
    <citation type="journal article" date="2019" name="Int. J. Syst. Evol. Microbiol.">
        <title>The Global Catalogue of Microorganisms (GCM) 10K type strain sequencing project: providing services to taxonomists for standard genome sequencing and annotation.</title>
        <authorList>
            <consortium name="The Broad Institute Genomics Platform"/>
            <consortium name="The Broad Institute Genome Sequencing Center for Infectious Disease"/>
            <person name="Wu L."/>
            <person name="Ma J."/>
        </authorList>
    </citation>
    <scope>NUCLEOTIDE SEQUENCE [LARGE SCALE GENOMIC DNA]</scope>
    <source>
        <strain evidence="7">CGMCC 4.7275</strain>
    </source>
</reference>
<dbReference type="InterPro" id="IPR008331">
    <property type="entry name" value="Ferritin_DPS_dom"/>
</dbReference>